<dbReference type="InterPro" id="IPR003020">
    <property type="entry name" value="HCO3_transpt_euk"/>
</dbReference>
<comment type="caution">
    <text evidence="8">The sequence shown here is derived from an EMBL/GenBank/DDBJ whole genome shotgun (WGS) entry which is preliminary data.</text>
</comment>
<feature type="transmembrane region" description="Helical" evidence="6">
    <location>
        <begin position="287"/>
        <end position="306"/>
    </location>
</feature>
<keyword evidence="4 6" id="KW-0472">Membrane</keyword>
<evidence type="ECO:0000313" key="8">
    <source>
        <dbReference type="EMBL" id="KAL2041272.1"/>
    </source>
</evidence>
<dbReference type="Pfam" id="PF00955">
    <property type="entry name" value="HCO3_cotransp"/>
    <property type="match status" value="2"/>
</dbReference>
<feature type="transmembrane region" description="Helical" evidence="6">
    <location>
        <begin position="133"/>
        <end position="152"/>
    </location>
</feature>
<dbReference type="PANTHER" id="PTHR11453:SF38">
    <property type="entry name" value="ANION TRANSPORTER (EUROFUNG)"/>
    <property type="match status" value="1"/>
</dbReference>
<sequence>METIKDDPYDFDNQRGWRKYRVLRPGWGMYNDIERRLPYYKSDITDAWTYRTFAGTVRIYFVNLLPALAFILDMNHRTGGFYGVNEALLSSALACMVFSILNAQPLTVVGITGLISLFNYTIFDIIKRYDTALYPRFLTWVAIWAAVFHWIFAICNFCDYMRYVTEFSSQSFGAYVGIIYCIKGVELLIGEFESHGPRDGFMSVVIALMFFFTVYVLEMVGNGIWFRPGVRGFLADYAYPIATIFWTGFAHFPGELRATNVTKLPHTRAFYPTVDRSWLIDFWNLEIKWIFVALPIGFLLMLLFYYDHSSVTAQAKQFPLKKPGGFHWDFFLLGCTSFIAGIIDLPLPNGLVPQAPVHTDALTICKSELKLQKTEDGKEIRGQRFVAESVVEQRVSHFLMGLAIIGTMTGPLLVVLNLIPQALFGGVFFVVGWGGLEGNGIMAKILYLIREPRFVQPDEPLLQLPKKRILFYLFWQIFGITATVGVSQTIAGIGFPVLIIALIPLRWKILPMIFTAKELRIMDAPTADNEVVLASLGGKPQMPEDKNDEIVEGKSSGTNQSSNEMIDRNEEDKWSAAERGVPRGGMRERAGAWKEA</sequence>
<keyword evidence="9" id="KW-1185">Reference proteome</keyword>
<evidence type="ECO:0000256" key="4">
    <source>
        <dbReference type="ARBA" id="ARBA00023136"/>
    </source>
</evidence>
<feature type="transmembrane region" description="Helical" evidence="6">
    <location>
        <begin position="79"/>
        <end position="101"/>
    </location>
</feature>
<feature type="domain" description="Bicarbonate transporter-like transmembrane" evidence="7">
    <location>
        <begin position="200"/>
        <end position="525"/>
    </location>
</feature>
<evidence type="ECO:0000256" key="3">
    <source>
        <dbReference type="ARBA" id="ARBA00022989"/>
    </source>
</evidence>
<keyword evidence="2 6" id="KW-0812">Transmembrane</keyword>
<dbReference type="Proteomes" id="UP001590950">
    <property type="component" value="Unassembled WGS sequence"/>
</dbReference>
<evidence type="ECO:0000256" key="5">
    <source>
        <dbReference type="SAM" id="MobiDB-lite"/>
    </source>
</evidence>
<proteinExistence type="predicted"/>
<organism evidence="8 9">
    <name type="scientific">Stereocaulon virgatum</name>
    <dbReference type="NCBI Taxonomy" id="373712"/>
    <lineage>
        <taxon>Eukaryota</taxon>
        <taxon>Fungi</taxon>
        <taxon>Dikarya</taxon>
        <taxon>Ascomycota</taxon>
        <taxon>Pezizomycotina</taxon>
        <taxon>Lecanoromycetes</taxon>
        <taxon>OSLEUM clade</taxon>
        <taxon>Lecanoromycetidae</taxon>
        <taxon>Lecanorales</taxon>
        <taxon>Lecanorineae</taxon>
        <taxon>Stereocaulaceae</taxon>
        <taxon>Stereocaulon</taxon>
    </lineage>
</organism>
<feature type="compositionally biased region" description="Basic and acidic residues" evidence="5">
    <location>
        <begin position="565"/>
        <end position="576"/>
    </location>
</feature>
<feature type="transmembrane region" description="Helical" evidence="6">
    <location>
        <begin position="201"/>
        <end position="226"/>
    </location>
</feature>
<feature type="compositionally biased region" description="Basic and acidic residues" evidence="5">
    <location>
        <begin position="542"/>
        <end position="552"/>
    </location>
</feature>
<keyword evidence="3 6" id="KW-1133">Transmembrane helix</keyword>
<evidence type="ECO:0000259" key="7">
    <source>
        <dbReference type="Pfam" id="PF00955"/>
    </source>
</evidence>
<feature type="transmembrane region" description="Helical" evidence="6">
    <location>
        <begin position="469"/>
        <end position="502"/>
    </location>
</feature>
<feature type="domain" description="Bicarbonate transporter-like transmembrane" evidence="7">
    <location>
        <begin position="28"/>
        <end position="195"/>
    </location>
</feature>
<name>A0ABR4A5T5_9LECA</name>
<feature type="transmembrane region" description="Helical" evidence="6">
    <location>
        <begin position="48"/>
        <end position="72"/>
    </location>
</feature>
<feature type="compositionally biased region" description="Basic and acidic residues" evidence="5">
    <location>
        <begin position="585"/>
        <end position="596"/>
    </location>
</feature>
<feature type="compositionally biased region" description="Polar residues" evidence="5">
    <location>
        <begin position="555"/>
        <end position="564"/>
    </location>
</feature>
<comment type="subcellular location">
    <subcellularLocation>
        <location evidence="1">Membrane</location>
        <topology evidence="1">Multi-pass membrane protein</topology>
    </subcellularLocation>
</comment>
<protein>
    <recommendedName>
        <fullName evidence="7">Bicarbonate transporter-like transmembrane domain-containing protein</fullName>
    </recommendedName>
</protein>
<evidence type="ECO:0000256" key="1">
    <source>
        <dbReference type="ARBA" id="ARBA00004141"/>
    </source>
</evidence>
<evidence type="ECO:0000256" key="2">
    <source>
        <dbReference type="ARBA" id="ARBA00022692"/>
    </source>
</evidence>
<feature type="transmembrane region" description="Helical" evidence="6">
    <location>
        <begin position="426"/>
        <end position="449"/>
    </location>
</feature>
<evidence type="ECO:0000313" key="9">
    <source>
        <dbReference type="Proteomes" id="UP001590950"/>
    </source>
</evidence>
<reference evidence="8 9" key="1">
    <citation type="submission" date="2024-09" db="EMBL/GenBank/DDBJ databases">
        <title>Rethinking Asexuality: The Enigmatic Case of Functional Sexual Genes in Lepraria (Stereocaulaceae).</title>
        <authorList>
            <person name="Doellman M."/>
            <person name="Sun Y."/>
            <person name="Barcenas-Pena A."/>
            <person name="Lumbsch H.T."/>
            <person name="Grewe F."/>
        </authorList>
    </citation>
    <scope>NUCLEOTIDE SEQUENCE [LARGE SCALE GENOMIC DNA]</scope>
    <source>
        <strain evidence="8 9">Mercado 3170</strain>
    </source>
</reference>
<gene>
    <name evidence="8" type="ORF">N7G274_006217</name>
</gene>
<dbReference type="PANTHER" id="PTHR11453">
    <property type="entry name" value="ANION EXCHANGE PROTEIN"/>
    <property type="match status" value="1"/>
</dbReference>
<feature type="transmembrane region" description="Helical" evidence="6">
    <location>
        <begin position="326"/>
        <end position="343"/>
    </location>
</feature>
<dbReference type="InterPro" id="IPR011531">
    <property type="entry name" value="HCO3_transpt-like_TM_dom"/>
</dbReference>
<dbReference type="EMBL" id="JBEFKJ010000018">
    <property type="protein sequence ID" value="KAL2041272.1"/>
    <property type="molecule type" value="Genomic_DNA"/>
</dbReference>
<evidence type="ECO:0000256" key="6">
    <source>
        <dbReference type="SAM" id="Phobius"/>
    </source>
</evidence>
<feature type="transmembrane region" description="Helical" evidence="6">
    <location>
        <begin position="107"/>
        <end position="126"/>
    </location>
</feature>
<feature type="region of interest" description="Disordered" evidence="5">
    <location>
        <begin position="537"/>
        <end position="596"/>
    </location>
</feature>
<accession>A0ABR4A5T5</accession>
<dbReference type="Gene3D" id="1.10.287.570">
    <property type="entry name" value="Helical hairpin bin"/>
    <property type="match status" value="1"/>
</dbReference>
<feature type="transmembrane region" description="Helical" evidence="6">
    <location>
        <begin position="398"/>
        <end position="419"/>
    </location>
</feature>